<evidence type="ECO:0000256" key="19">
    <source>
        <dbReference type="SAM" id="MobiDB-lite"/>
    </source>
</evidence>
<name>A0A1G4J2J3_9SACH</name>
<evidence type="ECO:0000313" key="20">
    <source>
        <dbReference type="EMBL" id="SCU83870.1"/>
    </source>
</evidence>
<keyword evidence="15" id="KW-0131">Cell cycle</keyword>
<organism evidence="20 21">
    <name type="scientific">Lachancea meyersii CBS 8951</name>
    <dbReference type="NCBI Taxonomy" id="1266667"/>
    <lineage>
        <taxon>Eukaryota</taxon>
        <taxon>Fungi</taxon>
        <taxon>Dikarya</taxon>
        <taxon>Ascomycota</taxon>
        <taxon>Saccharomycotina</taxon>
        <taxon>Saccharomycetes</taxon>
        <taxon>Saccharomycetales</taxon>
        <taxon>Saccharomycetaceae</taxon>
        <taxon>Lachancea</taxon>
    </lineage>
</organism>
<feature type="region of interest" description="Disordered" evidence="19">
    <location>
        <begin position="162"/>
        <end position="223"/>
    </location>
</feature>
<evidence type="ECO:0000256" key="11">
    <source>
        <dbReference type="ARBA" id="ARBA00022838"/>
    </source>
</evidence>
<dbReference type="AlphaFoldDB" id="A0A1G4J2J3"/>
<keyword evidence="8" id="KW-0493">Microtubule</keyword>
<evidence type="ECO:0000256" key="13">
    <source>
        <dbReference type="ARBA" id="ARBA00023212"/>
    </source>
</evidence>
<keyword evidence="12" id="KW-0175">Coiled coil</keyword>
<dbReference type="GO" id="GO:0005874">
    <property type="term" value="C:microtubule"/>
    <property type="evidence" value="ECO:0007669"/>
    <property type="project" value="UniProtKB-KW"/>
</dbReference>
<evidence type="ECO:0000256" key="14">
    <source>
        <dbReference type="ARBA" id="ARBA00023242"/>
    </source>
</evidence>
<keyword evidence="5" id="KW-0158">Chromosome</keyword>
<reference evidence="21" key="1">
    <citation type="submission" date="2016-03" db="EMBL/GenBank/DDBJ databases">
        <authorList>
            <person name="Devillers Hugo."/>
        </authorList>
    </citation>
    <scope>NUCLEOTIDE SEQUENCE [LARGE SCALE GENOMIC DNA]</scope>
</reference>
<evidence type="ECO:0000256" key="2">
    <source>
        <dbReference type="ARBA" id="ARBA00004186"/>
    </source>
</evidence>
<dbReference type="GO" id="GO:0000278">
    <property type="term" value="P:mitotic cell cycle"/>
    <property type="evidence" value="ECO:0007669"/>
    <property type="project" value="InterPro"/>
</dbReference>
<evidence type="ECO:0000256" key="8">
    <source>
        <dbReference type="ARBA" id="ARBA00022701"/>
    </source>
</evidence>
<dbReference type="Pfam" id="PF08651">
    <property type="entry name" value="DASH_Duo1"/>
    <property type="match status" value="1"/>
</dbReference>
<evidence type="ECO:0000313" key="21">
    <source>
        <dbReference type="Proteomes" id="UP000191144"/>
    </source>
</evidence>
<evidence type="ECO:0000256" key="15">
    <source>
        <dbReference type="ARBA" id="ARBA00023306"/>
    </source>
</evidence>
<comment type="similarity">
    <text evidence="4">Belongs to the DASH complex DUO1 family.</text>
</comment>
<keyword evidence="11" id="KW-0995">Kinetochore</keyword>
<evidence type="ECO:0000256" key="6">
    <source>
        <dbReference type="ARBA" id="ARBA00022490"/>
    </source>
</evidence>
<accession>A0A1G4J2J3</accession>
<evidence type="ECO:0000256" key="16">
    <source>
        <dbReference type="ARBA" id="ARBA00023328"/>
    </source>
</evidence>
<dbReference type="GO" id="GO:0042729">
    <property type="term" value="C:DASH complex"/>
    <property type="evidence" value="ECO:0007669"/>
    <property type="project" value="InterPro"/>
</dbReference>
<gene>
    <name evidence="20" type="ORF">LAME_0C07074G</name>
</gene>
<evidence type="ECO:0000256" key="18">
    <source>
        <dbReference type="ARBA" id="ARBA00044358"/>
    </source>
</evidence>
<evidence type="ECO:0000256" key="7">
    <source>
        <dbReference type="ARBA" id="ARBA00022618"/>
    </source>
</evidence>
<evidence type="ECO:0000256" key="5">
    <source>
        <dbReference type="ARBA" id="ARBA00022454"/>
    </source>
</evidence>
<keyword evidence="9" id="KW-0498">Mitosis</keyword>
<evidence type="ECO:0000256" key="17">
    <source>
        <dbReference type="ARBA" id="ARBA00044152"/>
    </source>
</evidence>
<sequence>MDENGLDNSSINKLIPEIFDQMRSNLSLGPSGKNMKPFLSASTTSSSMTAQSLLEENKCLDEIIPVIQTLESSLRSAGPQHLKRIRETCESSNKILDSWIRIQSQAGYAYELMDDKSYLEYVVAAQQNAALTPQAYLEQKQAQVADLRRTLDEKIKSRENAYAEEKQRQMNENNPAKRERRYGAASRAPTRGNMKKPSGIPRSTSRITKPSARAVRPTDRAPR</sequence>
<keyword evidence="6" id="KW-0963">Cytoplasm</keyword>
<dbReference type="PANTHER" id="PTHR28216">
    <property type="entry name" value="DASH COMPLEX SUBUNIT DUO1"/>
    <property type="match status" value="1"/>
</dbReference>
<evidence type="ECO:0000256" key="12">
    <source>
        <dbReference type="ARBA" id="ARBA00023054"/>
    </source>
</evidence>
<keyword evidence="7" id="KW-0132">Cell division</keyword>
<evidence type="ECO:0000256" key="10">
    <source>
        <dbReference type="ARBA" id="ARBA00022829"/>
    </source>
</evidence>
<keyword evidence="10" id="KW-0159">Chromosome partition</keyword>
<dbReference type="OrthoDB" id="4067138at2759"/>
<keyword evidence="21" id="KW-1185">Reference proteome</keyword>
<proteinExistence type="inferred from homology"/>
<protein>
    <recommendedName>
        <fullName evidence="17">DASH complex subunit DUO1</fullName>
    </recommendedName>
    <alternativeName>
        <fullName evidence="18">Outer kinetochore protein DUO1</fullName>
    </alternativeName>
</protein>
<dbReference type="PANTHER" id="PTHR28216:SF1">
    <property type="entry name" value="DASH COMPLEX SUBUNIT DUO1"/>
    <property type="match status" value="1"/>
</dbReference>
<dbReference type="GO" id="GO:0007059">
    <property type="term" value="P:chromosome segregation"/>
    <property type="evidence" value="ECO:0007669"/>
    <property type="project" value="UniProtKB-KW"/>
</dbReference>
<comment type="subcellular location">
    <subcellularLocation>
        <location evidence="3">Chromosome</location>
        <location evidence="3">Centromere</location>
        <location evidence="3">Kinetochore</location>
    </subcellularLocation>
    <subcellularLocation>
        <location evidence="2">Cytoplasm</location>
        <location evidence="2">Cytoskeleton</location>
        <location evidence="2">Spindle</location>
    </subcellularLocation>
    <subcellularLocation>
        <location evidence="1">Nucleus</location>
    </subcellularLocation>
</comment>
<evidence type="ECO:0000256" key="1">
    <source>
        <dbReference type="ARBA" id="ARBA00004123"/>
    </source>
</evidence>
<evidence type="ECO:0000256" key="3">
    <source>
        <dbReference type="ARBA" id="ARBA00004629"/>
    </source>
</evidence>
<dbReference type="Proteomes" id="UP000191144">
    <property type="component" value="Chromosome C"/>
</dbReference>
<dbReference type="GO" id="GO:0051301">
    <property type="term" value="P:cell division"/>
    <property type="evidence" value="ECO:0007669"/>
    <property type="project" value="UniProtKB-KW"/>
</dbReference>
<dbReference type="EMBL" id="LT598479">
    <property type="protein sequence ID" value="SCU83870.1"/>
    <property type="molecule type" value="Genomic_DNA"/>
</dbReference>
<keyword evidence="13" id="KW-0206">Cytoskeleton</keyword>
<evidence type="ECO:0000256" key="4">
    <source>
        <dbReference type="ARBA" id="ARBA00005366"/>
    </source>
</evidence>
<dbReference type="GO" id="GO:0072686">
    <property type="term" value="C:mitotic spindle"/>
    <property type="evidence" value="ECO:0007669"/>
    <property type="project" value="InterPro"/>
</dbReference>
<keyword evidence="14" id="KW-0539">Nucleus</keyword>
<evidence type="ECO:0000256" key="9">
    <source>
        <dbReference type="ARBA" id="ARBA00022776"/>
    </source>
</evidence>
<dbReference type="InterPro" id="IPR013960">
    <property type="entry name" value="DASH_Duo1"/>
</dbReference>
<keyword evidence="16" id="KW-0137">Centromere</keyword>